<dbReference type="Pfam" id="PF01071">
    <property type="entry name" value="GARS_A"/>
    <property type="match status" value="1"/>
</dbReference>
<dbReference type="SMART" id="SM01210">
    <property type="entry name" value="GARS_C"/>
    <property type="match status" value="1"/>
</dbReference>
<keyword evidence="7 13" id="KW-0067">ATP-binding</keyword>
<dbReference type="GO" id="GO:0046872">
    <property type="term" value="F:metal ion binding"/>
    <property type="evidence" value="ECO:0007669"/>
    <property type="project" value="UniProtKB-KW"/>
</dbReference>
<dbReference type="PANTHER" id="PTHR43472">
    <property type="entry name" value="PHOSPHORIBOSYLAMINE--GLYCINE LIGASE"/>
    <property type="match status" value="1"/>
</dbReference>
<dbReference type="EC" id="6.3.4.13" evidence="2"/>
<name>A0A6A6HKT7_VIRVR</name>
<protein>
    <recommendedName>
        <fullName evidence="2">phosphoribosylamine--glycine ligase</fullName>
        <ecNumber evidence="2">6.3.4.13</ecNumber>
    </recommendedName>
    <alternativeName>
        <fullName evidence="10">Glycinamide ribonucleotide synthetase</fullName>
    </alternativeName>
    <alternativeName>
        <fullName evidence="11">Phosphoribosylglycinamide synthetase</fullName>
    </alternativeName>
</protein>
<keyword evidence="5 13" id="KW-0547">Nucleotide-binding</keyword>
<dbReference type="FunFam" id="3.30.1490.20:FF:000006">
    <property type="entry name" value="phosphoribosylamine--glycine ligase, chloroplastic-like"/>
    <property type="match status" value="1"/>
</dbReference>
<evidence type="ECO:0000256" key="3">
    <source>
        <dbReference type="ARBA" id="ARBA00022598"/>
    </source>
</evidence>
<dbReference type="InterPro" id="IPR016185">
    <property type="entry name" value="PreATP-grasp_dom_sf"/>
</dbReference>
<evidence type="ECO:0000256" key="2">
    <source>
        <dbReference type="ARBA" id="ARBA00013255"/>
    </source>
</evidence>
<evidence type="ECO:0000259" key="14">
    <source>
        <dbReference type="PROSITE" id="PS50975"/>
    </source>
</evidence>
<proteinExistence type="inferred from homology"/>
<dbReference type="InterPro" id="IPR020560">
    <property type="entry name" value="PRibGlycinamide_synth_C-dom"/>
</dbReference>
<dbReference type="InterPro" id="IPR020561">
    <property type="entry name" value="PRibGlycinamid_synth_ATP-grasp"/>
</dbReference>
<dbReference type="Pfam" id="PF02844">
    <property type="entry name" value="GARS_N"/>
    <property type="match status" value="1"/>
</dbReference>
<dbReference type="AlphaFoldDB" id="A0A6A6HKT7"/>
<organism evidence="15 16">
    <name type="scientific">Viridothelium virens</name>
    <name type="common">Speckled blister lichen</name>
    <name type="synonym">Trypethelium virens</name>
    <dbReference type="NCBI Taxonomy" id="1048519"/>
    <lineage>
        <taxon>Eukaryota</taxon>
        <taxon>Fungi</taxon>
        <taxon>Dikarya</taxon>
        <taxon>Ascomycota</taxon>
        <taxon>Pezizomycotina</taxon>
        <taxon>Dothideomycetes</taxon>
        <taxon>Dothideomycetes incertae sedis</taxon>
        <taxon>Trypetheliales</taxon>
        <taxon>Trypetheliaceae</taxon>
        <taxon>Viridothelium</taxon>
    </lineage>
</organism>
<evidence type="ECO:0000313" key="16">
    <source>
        <dbReference type="Proteomes" id="UP000800092"/>
    </source>
</evidence>
<dbReference type="InterPro" id="IPR037123">
    <property type="entry name" value="PRibGlycinamide_synth_C_sf"/>
</dbReference>
<comment type="pathway">
    <text evidence="1">Purine metabolism; IMP biosynthesis via de novo pathway; N(1)-(5-phospho-D-ribosyl)glycinamide from 5-phospho-alpha-D-ribose 1-diphosphate: step 2/2.</text>
</comment>
<dbReference type="InterPro" id="IPR011761">
    <property type="entry name" value="ATP-grasp"/>
</dbReference>
<dbReference type="GO" id="GO:0009113">
    <property type="term" value="P:purine nucleobase biosynthetic process"/>
    <property type="evidence" value="ECO:0007669"/>
    <property type="project" value="InterPro"/>
</dbReference>
<dbReference type="PROSITE" id="PS00184">
    <property type="entry name" value="GARS"/>
    <property type="match status" value="1"/>
</dbReference>
<dbReference type="InterPro" id="IPR013815">
    <property type="entry name" value="ATP_grasp_subdomain_1"/>
</dbReference>
<evidence type="ECO:0000256" key="9">
    <source>
        <dbReference type="ARBA" id="ARBA00038345"/>
    </source>
</evidence>
<dbReference type="InterPro" id="IPR000115">
    <property type="entry name" value="PRibGlycinamide_synth"/>
</dbReference>
<dbReference type="SUPFAM" id="SSF56059">
    <property type="entry name" value="Glutathione synthetase ATP-binding domain-like"/>
    <property type="match status" value="1"/>
</dbReference>
<dbReference type="Gene3D" id="3.90.600.10">
    <property type="entry name" value="Phosphoribosylglycinamide synthetase, C-terminal domain"/>
    <property type="match status" value="1"/>
</dbReference>
<keyword evidence="6" id="KW-0658">Purine biosynthesis</keyword>
<evidence type="ECO:0000256" key="5">
    <source>
        <dbReference type="ARBA" id="ARBA00022741"/>
    </source>
</evidence>
<evidence type="ECO:0000256" key="6">
    <source>
        <dbReference type="ARBA" id="ARBA00022755"/>
    </source>
</evidence>
<comment type="catalytic activity">
    <reaction evidence="12">
        <text>2-formamido-N(1)-(5-O-phospho-beta-D-ribosyl)acetamidine + ATP = 5-amino-1-(5-phospho-beta-D-ribosyl)imidazole + ADP + phosphate + H(+)</text>
        <dbReference type="Rhea" id="RHEA:23032"/>
        <dbReference type="ChEBI" id="CHEBI:15378"/>
        <dbReference type="ChEBI" id="CHEBI:30616"/>
        <dbReference type="ChEBI" id="CHEBI:43474"/>
        <dbReference type="ChEBI" id="CHEBI:137981"/>
        <dbReference type="ChEBI" id="CHEBI:147287"/>
        <dbReference type="ChEBI" id="CHEBI:456216"/>
        <dbReference type="EC" id="6.3.3.1"/>
    </reaction>
</comment>
<sequence length="438" mass="46460">MSCQSLIILLLGSGGREHALAWKLSQSPLVHHVYCVPGNGGTASTPKCTNHSDLPSPEKVSSFPALVSFAQRHGVNFLVPGPEAPLVAGVVDYFEQHAPGVRCFGPKSDAARMEGSKTFAKDFMRKHAIPTAKYQNFSSHASAKQYLETVDHPVVIKASGLAGGKGVIIPSSKDEAQEALTDIMLKSEFGAAGEEVVIEEFLEGNEISILSFSDGITIKSLPPAQDHKRIGDGDTGGNTGGMGAYAPCPSSVVSQAQMEEIERTVLRPTIKGMEDEGYPFRGVLFTGLMMATSGPCVLEYNVRFGDPEVQTLLPLLAPETDLAQVLYACTDHTLSSVQVSITNDVAATVVVAAGGYPSSYPKGTPMKLKDIPEDVQVFHAGTAVDVEGKLKTSGGRVIAATATGKTLKEAVEKAYGGVKAIEFEGMYYRRDIAARALN</sequence>
<evidence type="ECO:0000256" key="8">
    <source>
        <dbReference type="ARBA" id="ARBA00023211"/>
    </source>
</evidence>
<evidence type="ECO:0000256" key="13">
    <source>
        <dbReference type="PROSITE-ProRule" id="PRU00409"/>
    </source>
</evidence>
<dbReference type="SMART" id="SM01209">
    <property type="entry name" value="GARS_A"/>
    <property type="match status" value="1"/>
</dbReference>
<keyword evidence="8" id="KW-0464">Manganese</keyword>
<dbReference type="SUPFAM" id="SSF52440">
    <property type="entry name" value="PreATP-grasp domain"/>
    <property type="match status" value="1"/>
</dbReference>
<dbReference type="GO" id="GO:0005524">
    <property type="term" value="F:ATP binding"/>
    <property type="evidence" value="ECO:0007669"/>
    <property type="project" value="UniProtKB-UniRule"/>
</dbReference>
<evidence type="ECO:0000256" key="11">
    <source>
        <dbReference type="ARBA" id="ARBA00042864"/>
    </source>
</evidence>
<evidence type="ECO:0000256" key="7">
    <source>
        <dbReference type="ARBA" id="ARBA00022840"/>
    </source>
</evidence>
<comment type="similarity">
    <text evidence="9">Belongs to the GARS family.</text>
</comment>
<reference evidence="15" key="1">
    <citation type="journal article" date="2020" name="Stud. Mycol.">
        <title>101 Dothideomycetes genomes: a test case for predicting lifestyles and emergence of pathogens.</title>
        <authorList>
            <person name="Haridas S."/>
            <person name="Albert R."/>
            <person name="Binder M."/>
            <person name="Bloem J."/>
            <person name="Labutti K."/>
            <person name="Salamov A."/>
            <person name="Andreopoulos B."/>
            <person name="Baker S."/>
            <person name="Barry K."/>
            <person name="Bills G."/>
            <person name="Bluhm B."/>
            <person name="Cannon C."/>
            <person name="Castanera R."/>
            <person name="Culley D."/>
            <person name="Daum C."/>
            <person name="Ezra D."/>
            <person name="Gonzalez J."/>
            <person name="Henrissat B."/>
            <person name="Kuo A."/>
            <person name="Liang C."/>
            <person name="Lipzen A."/>
            <person name="Lutzoni F."/>
            <person name="Magnuson J."/>
            <person name="Mondo S."/>
            <person name="Nolan M."/>
            <person name="Ohm R."/>
            <person name="Pangilinan J."/>
            <person name="Park H.-J."/>
            <person name="Ramirez L."/>
            <person name="Alfaro M."/>
            <person name="Sun H."/>
            <person name="Tritt A."/>
            <person name="Yoshinaga Y."/>
            <person name="Zwiers L.-H."/>
            <person name="Turgeon B."/>
            <person name="Goodwin S."/>
            <person name="Spatafora J."/>
            <person name="Crous P."/>
            <person name="Grigoriev I."/>
        </authorList>
    </citation>
    <scope>NUCLEOTIDE SEQUENCE</scope>
    <source>
        <strain evidence="15">Tuck. ex Michener</strain>
    </source>
</reference>
<dbReference type="FunFam" id="3.90.600.10:FF:000001">
    <property type="entry name" value="Trifunctional purine biosynthetic protein adenosine-3"/>
    <property type="match status" value="1"/>
</dbReference>
<dbReference type="Gene3D" id="3.30.1490.20">
    <property type="entry name" value="ATP-grasp fold, A domain"/>
    <property type="match status" value="1"/>
</dbReference>
<dbReference type="SUPFAM" id="SSF51246">
    <property type="entry name" value="Rudiment single hybrid motif"/>
    <property type="match status" value="1"/>
</dbReference>
<evidence type="ECO:0000313" key="15">
    <source>
        <dbReference type="EMBL" id="KAF2238492.1"/>
    </source>
</evidence>
<dbReference type="NCBIfam" id="TIGR00877">
    <property type="entry name" value="purD"/>
    <property type="match status" value="1"/>
</dbReference>
<accession>A0A6A6HKT7</accession>
<dbReference type="InterPro" id="IPR020559">
    <property type="entry name" value="PRibGlycinamide_synth_CS"/>
</dbReference>
<evidence type="ECO:0000256" key="12">
    <source>
        <dbReference type="ARBA" id="ARBA00049057"/>
    </source>
</evidence>
<dbReference type="EMBL" id="ML991775">
    <property type="protein sequence ID" value="KAF2238492.1"/>
    <property type="molecule type" value="Genomic_DNA"/>
</dbReference>
<feature type="domain" description="ATP-grasp" evidence="14">
    <location>
        <begin position="121"/>
        <end position="331"/>
    </location>
</feature>
<dbReference type="UniPathway" id="UPA00074">
    <property type="reaction ID" value="UER00125"/>
</dbReference>
<evidence type="ECO:0000256" key="10">
    <source>
        <dbReference type="ARBA" id="ARBA00042242"/>
    </source>
</evidence>
<dbReference type="HAMAP" id="MF_00138">
    <property type="entry name" value="GARS"/>
    <property type="match status" value="1"/>
</dbReference>
<evidence type="ECO:0000256" key="1">
    <source>
        <dbReference type="ARBA" id="ARBA00005174"/>
    </source>
</evidence>
<dbReference type="Gene3D" id="3.30.470.20">
    <property type="entry name" value="ATP-grasp fold, B domain"/>
    <property type="match status" value="1"/>
</dbReference>
<dbReference type="FunFam" id="3.30.470.20:FF:000018">
    <property type="entry name" value="Trifunctional purine biosynthetic protein adenosine-3"/>
    <property type="match status" value="1"/>
</dbReference>
<keyword evidence="16" id="KW-1185">Reference proteome</keyword>
<dbReference type="Gene3D" id="3.40.50.20">
    <property type="match status" value="1"/>
</dbReference>
<dbReference type="GO" id="GO:0006189">
    <property type="term" value="P:'de novo' IMP biosynthetic process"/>
    <property type="evidence" value="ECO:0007669"/>
    <property type="project" value="UniProtKB-UniPathway"/>
</dbReference>
<dbReference type="InterPro" id="IPR020562">
    <property type="entry name" value="PRibGlycinamide_synth_N"/>
</dbReference>
<dbReference type="Pfam" id="PF02843">
    <property type="entry name" value="GARS_C"/>
    <property type="match status" value="1"/>
</dbReference>
<dbReference type="OrthoDB" id="2018833at2759"/>
<dbReference type="GO" id="GO:0004637">
    <property type="term" value="F:phosphoribosylamine-glycine ligase activity"/>
    <property type="evidence" value="ECO:0007669"/>
    <property type="project" value="UniProtKB-EC"/>
</dbReference>
<evidence type="ECO:0000256" key="4">
    <source>
        <dbReference type="ARBA" id="ARBA00022723"/>
    </source>
</evidence>
<keyword evidence="3 15" id="KW-0436">Ligase</keyword>
<dbReference type="PROSITE" id="PS50975">
    <property type="entry name" value="ATP_GRASP"/>
    <property type="match status" value="1"/>
</dbReference>
<dbReference type="FunFam" id="3.40.50.20:FF:000006">
    <property type="entry name" value="Phosphoribosylamine--glycine ligase, chloroplastic"/>
    <property type="match status" value="1"/>
</dbReference>
<dbReference type="PANTHER" id="PTHR43472:SF1">
    <property type="entry name" value="PHOSPHORIBOSYLAMINE--GLYCINE LIGASE, CHLOROPLASTIC"/>
    <property type="match status" value="1"/>
</dbReference>
<dbReference type="InterPro" id="IPR011054">
    <property type="entry name" value="Rudment_hybrid_motif"/>
</dbReference>
<gene>
    <name evidence="15" type="ORF">EV356DRAFT_262707</name>
</gene>
<dbReference type="GO" id="GO:0004641">
    <property type="term" value="F:phosphoribosylformylglycinamidine cyclo-ligase activity"/>
    <property type="evidence" value="ECO:0007669"/>
    <property type="project" value="UniProtKB-EC"/>
</dbReference>
<dbReference type="Proteomes" id="UP000800092">
    <property type="component" value="Unassembled WGS sequence"/>
</dbReference>
<keyword evidence="4" id="KW-0479">Metal-binding</keyword>